<feature type="compositionally biased region" description="Polar residues" evidence="1">
    <location>
        <begin position="7"/>
        <end position="26"/>
    </location>
</feature>
<sequence length="345" mass="38338">MHFHAIQRSNGRTESTSTENVPSRIQQDLENRPHLAPRIVDITKKVSSYGHDDAADAQTMANLSKLQTLNDASSFNASLTSQEDSEQGSLPPVQRHLQVAIPTASPGLTTFAYQRALRNRIEASKLLKDNTYDLTRYTPTFIHDALMLPGSLAGLLSKGSAGDLINRMTPAFLPGCHAHLDQESLQPCLVRADNAQSYVQGMLVFGQGKASRDAVHQHYRPGAKRRKVGVEIDVWVESPPGESAARPWRLQRRTVQAHAWIWSGNLEDCRGGECREWTIEDSLAGTLEEEMPMRIELDGKGDEAHEEWLTEDSSVATLAGKEEGQVNGKHEAPAFYSFERDTWLE</sequence>
<name>A0A2H1FXI7_ZYMTR</name>
<organism evidence="2 3">
    <name type="scientific">Zymoseptoria tritici ST99CH_1E4</name>
    <dbReference type="NCBI Taxonomy" id="1276532"/>
    <lineage>
        <taxon>Eukaryota</taxon>
        <taxon>Fungi</taxon>
        <taxon>Dikarya</taxon>
        <taxon>Ascomycota</taxon>
        <taxon>Pezizomycotina</taxon>
        <taxon>Dothideomycetes</taxon>
        <taxon>Dothideomycetidae</taxon>
        <taxon>Mycosphaerellales</taxon>
        <taxon>Mycosphaerellaceae</taxon>
        <taxon>Zymoseptoria</taxon>
    </lineage>
</organism>
<evidence type="ECO:0000313" key="3">
    <source>
        <dbReference type="Proteomes" id="UP000245764"/>
    </source>
</evidence>
<dbReference type="AlphaFoldDB" id="A0A2H1FXI7"/>
<evidence type="ECO:0000256" key="1">
    <source>
        <dbReference type="SAM" id="MobiDB-lite"/>
    </source>
</evidence>
<proteinExistence type="predicted"/>
<evidence type="ECO:0000313" key="2">
    <source>
        <dbReference type="EMBL" id="SMR46043.1"/>
    </source>
</evidence>
<gene>
    <name evidence="2" type="ORF">ZT1E4_G2661</name>
</gene>
<dbReference type="Proteomes" id="UP000245764">
    <property type="component" value="Chromosome 2"/>
</dbReference>
<accession>A0A2H1FXI7</accession>
<feature type="region of interest" description="Disordered" evidence="1">
    <location>
        <begin position="1"/>
        <end position="36"/>
    </location>
</feature>
<reference evidence="3" key="1">
    <citation type="submission" date="2017-05" db="EMBL/GenBank/DDBJ databases">
        <authorList>
            <person name="Song R."/>
            <person name="Chenine A.L."/>
            <person name="Ruprecht R.M."/>
        </authorList>
    </citation>
    <scope>NUCLEOTIDE SEQUENCE [LARGE SCALE GENOMIC DNA]</scope>
</reference>
<dbReference type="EMBL" id="LT854254">
    <property type="protein sequence ID" value="SMR46043.1"/>
    <property type="molecule type" value="Genomic_DNA"/>
</dbReference>
<protein>
    <submittedName>
        <fullName evidence="2">Uncharacterized protein</fullName>
    </submittedName>
</protein>